<name>A0A9W9WDP2_9EURO</name>
<proteinExistence type="predicted"/>
<reference evidence="1" key="2">
    <citation type="journal article" date="2023" name="IMA Fungus">
        <title>Comparative genomic study of the Penicillium genus elucidates a diverse pangenome and 15 lateral gene transfer events.</title>
        <authorList>
            <person name="Petersen C."/>
            <person name="Sorensen T."/>
            <person name="Nielsen M.R."/>
            <person name="Sondergaard T.E."/>
            <person name="Sorensen J.L."/>
            <person name="Fitzpatrick D.A."/>
            <person name="Frisvad J.C."/>
            <person name="Nielsen K.L."/>
        </authorList>
    </citation>
    <scope>NUCLEOTIDE SEQUENCE</scope>
    <source>
        <strain evidence="1">IBT 17660</strain>
    </source>
</reference>
<comment type="caution">
    <text evidence="1">The sequence shown here is derived from an EMBL/GenBank/DDBJ whole genome shotgun (WGS) entry which is preliminary data.</text>
</comment>
<gene>
    <name evidence="1" type="ORF">N7530_012692</name>
</gene>
<evidence type="ECO:0000313" key="2">
    <source>
        <dbReference type="Proteomes" id="UP001147760"/>
    </source>
</evidence>
<keyword evidence="2" id="KW-1185">Reference proteome</keyword>
<reference evidence="1" key="1">
    <citation type="submission" date="2022-12" db="EMBL/GenBank/DDBJ databases">
        <authorList>
            <person name="Petersen C."/>
        </authorList>
    </citation>
    <scope>NUCLEOTIDE SEQUENCE</scope>
    <source>
        <strain evidence="1">IBT 17660</strain>
    </source>
</reference>
<sequence length="85" mass="9176">MGEIKRLKESDGLGNIVYQCCAVERVIILNTLGKGEPKAVPPNEGLEKAATSISSPHDLFLVLLSRPLCQSIVESTSSVTRRPVN</sequence>
<dbReference type="EMBL" id="JAPWDO010000010">
    <property type="protein sequence ID" value="KAJ5454923.1"/>
    <property type="molecule type" value="Genomic_DNA"/>
</dbReference>
<dbReference type="Proteomes" id="UP001147760">
    <property type="component" value="Unassembled WGS sequence"/>
</dbReference>
<evidence type="ECO:0000313" key="1">
    <source>
        <dbReference type="EMBL" id="KAJ5454923.1"/>
    </source>
</evidence>
<protein>
    <submittedName>
        <fullName evidence="1">Uncharacterized protein</fullName>
    </submittedName>
</protein>
<dbReference type="AlphaFoldDB" id="A0A9W9WDP2"/>
<dbReference type="OrthoDB" id="10275684at2759"/>
<organism evidence="1 2">
    <name type="scientific">Penicillium desertorum</name>
    <dbReference type="NCBI Taxonomy" id="1303715"/>
    <lineage>
        <taxon>Eukaryota</taxon>
        <taxon>Fungi</taxon>
        <taxon>Dikarya</taxon>
        <taxon>Ascomycota</taxon>
        <taxon>Pezizomycotina</taxon>
        <taxon>Eurotiomycetes</taxon>
        <taxon>Eurotiomycetidae</taxon>
        <taxon>Eurotiales</taxon>
        <taxon>Aspergillaceae</taxon>
        <taxon>Penicillium</taxon>
    </lineage>
</organism>
<accession>A0A9W9WDP2</accession>